<evidence type="ECO:0000313" key="2">
    <source>
        <dbReference type="Proteomes" id="UP000191055"/>
    </source>
</evidence>
<dbReference type="OrthoDB" id="1495976at2"/>
<dbReference type="RefSeq" id="WP_079558677.1">
    <property type="nucleotide sequence ID" value="NZ_CP021904.1"/>
</dbReference>
<name>A0A1T5HSR0_9BACT</name>
<evidence type="ECO:0008006" key="3">
    <source>
        <dbReference type="Google" id="ProtNLM"/>
    </source>
</evidence>
<protein>
    <recommendedName>
        <fullName evidence="3">Fe-S cluster assembly iron-binding protein IscA</fullName>
    </recommendedName>
</protein>
<keyword evidence="2" id="KW-1185">Reference proteome</keyword>
<proteinExistence type="predicted"/>
<dbReference type="SUPFAM" id="SSF89360">
    <property type="entry name" value="HesB-like domain"/>
    <property type="match status" value="1"/>
</dbReference>
<accession>A0A1T5HSR0</accession>
<gene>
    <name evidence="1" type="ORF">SAMN03080601_03001</name>
</gene>
<dbReference type="Proteomes" id="UP000191055">
    <property type="component" value="Unassembled WGS sequence"/>
</dbReference>
<dbReference type="InterPro" id="IPR035903">
    <property type="entry name" value="HesB-like_dom_sf"/>
</dbReference>
<organism evidence="1 2">
    <name type="scientific">Alkalitalea saponilacus</name>
    <dbReference type="NCBI Taxonomy" id="889453"/>
    <lineage>
        <taxon>Bacteria</taxon>
        <taxon>Pseudomonadati</taxon>
        <taxon>Bacteroidota</taxon>
        <taxon>Bacteroidia</taxon>
        <taxon>Marinilabiliales</taxon>
        <taxon>Marinilabiliaceae</taxon>
        <taxon>Alkalitalea</taxon>
    </lineage>
</organism>
<dbReference type="STRING" id="889453.SAMN03080601_03001"/>
<dbReference type="EMBL" id="FUYV01000020">
    <property type="protein sequence ID" value="SKC23716.1"/>
    <property type="molecule type" value="Genomic_DNA"/>
</dbReference>
<evidence type="ECO:0000313" key="1">
    <source>
        <dbReference type="EMBL" id="SKC23716.1"/>
    </source>
</evidence>
<reference evidence="1 2" key="1">
    <citation type="submission" date="2017-02" db="EMBL/GenBank/DDBJ databases">
        <authorList>
            <person name="Peterson S.W."/>
        </authorList>
    </citation>
    <scope>NUCLEOTIDE SEQUENCE [LARGE SCALE GENOMIC DNA]</scope>
    <source>
        <strain evidence="1 2">DSM 24412</strain>
    </source>
</reference>
<dbReference type="Gene3D" id="2.60.300.12">
    <property type="entry name" value="HesB-like domain"/>
    <property type="match status" value="1"/>
</dbReference>
<dbReference type="AlphaFoldDB" id="A0A1T5HSR0"/>
<sequence>MELTLNAIKKLKEMLAVDHQRSKFIEVIVGEQKEPPSPEFSIVDEKKEQHKVVSIEGIPLTMSVETGKVLSGYIIDYKTHGFRVDFMLPEGRCCR</sequence>
<dbReference type="KEGG" id="asx:CDL62_08815"/>